<evidence type="ECO:0000256" key="1">
    <source>
        <dbReference type="ARBA" id="ARBA00018672"/>
    </source>
</evidence>
<feature type="modified residue" description="4-aspartylphosphate" evidence="8">
    <location>
        <position position="50"/>
    </location>
</feature>
<dbReference type="GO" id="GO:0000976">
    <property type="term" value="F:transcription cis-regulatory region binding"/>
    <property type="evidence" value="ECO:0007669"/>
    <property type="project" value="TreeGrafter"/>
</dbReference>
<dbReference type="EMBL" id="DVFK01000046">
    <property type="protein sequence ID" value="HIQ67515.1"/>
    <property type="molecule type" value="Genomic_DNA"/>
</dbReference>
<keyword evidence="4" id="KW-0805">Transcription regulation</keyword>
<protein>
    <recommendedName>
        <fullName evidence="1">Stage 0 sporulation protein A homolog</fullName>
    </recommendedName>
</protein>
<reference evidence="12" key="1">
    <citation type="submission" date="2020-10" db="EMBL/GenBank/DDBJ databases">
        <authorList>
            <person name="Gilroy R."/>
        </authorList>
    </citation>
    <scope>NUCLEOTIDE SEQUENCE</scope>
    <source>
        <strain evidence="12">13361</strain>
    </source>
</reference>
<feature type="domain" description="OmpR/PhoB-type" evidence="11">
    <location>
        <begin position="126"/>
        <end position="222"/>
    </location>
</feature>
<evidence type="ECO:0000259" key="11">
    <source>
        <dbReference type="PROSITE" id="PS51755"/>
    </source>
</evidence>
<name>A0A9D0Z3Z1_9FIRM</name>
<dbReference type="InterPro" id="IPR001867">
    <property type="entry name" value="OmpR/PhoB-type_DNA-bd"/>
</dbReference>
<dbReference type="GO" id="GO:0000156">
    <property type="term" value="F:phosphorelay response regulator activity"/>
    <property type="evidence" value="ECO:0007669"/>
    <property type="project" value="TreeGrafter"/>
</dbReference>
<keyword evidence="6" id="KW-0804">Transcription</keyword>
<dbReference type="InterPro" id="IPR016032">
    <property type="entry name" value="Sig_transdc_resp-reg_C-effctor"/>
</dbReference>
<dbReference type="Pfam" id="PF00072">
    <property type="entry name" value="Response_reg"/>
    <property type="match status" value="1"/>
</dbReference>
<dbReference type="AlphaFoldDB" id="A0A9D0Z3Z1"/>
<dbReference type="Proteomes" id="UP000886796">
    <property type="component" value="Unassembled WGS sequence"/>
</dbReference>
<dbReference type="InterPro" id="IPR001789">
    <property type="entry name" value="Sig_transdc_resp-reg_receiver"/>
</dbReference>
<dbReference type="PROSITE" id="PS50110">
    <property type="entry name" value="RESPONSE_REGULATORY"/>
    <property type="match status" value="1"/>
</dbReference>
<dbReference type="Gene3D" id="1.10.10.10">
    <property type="entry name" value="Winged helix-like DNA-binding domain superfamily/Winged helix DNA-binding domain"/>
    <property type="match status" value="1"/>
</dbReference>
<dbReference type="SUPFAM" id="SSF46894">
    <property type="entry name" value="C-terminal effector domain of the bipartite response regulators"/>
    <property type="match status" value="1"/>
</dbReference>
<evidence type="ECO:0000256" key="5">
    <source>
        <dbReference type="ARBA" id="ARBA00023125"/>
    </source>
</evidence>
<keyword evidence="2 8" id="KW-0597">Phosphoprotein</keyword>
<evidence type="ECO:0000256" key="6">
    <source>
        <dbReference type="ARBA" id="ARBA00023163"/>
    </source>
</evidence>
<dbReference type="Gene3D" id="3.40.50.2300">
    <property type="match status" value="1"/>
</dbReference>
<evidence type="ECO:0000259" key="10">
    <source>
        <dbReference type="PROSITE" id="PS50110"/>
    </source>
</evidence>
<evidence type="ECO:0000256" key="7">
    <source>
        <dbReference type="ARBA" id="ARBA00024867"/>
    </source>
</evidence>
<feature type="DNA-binding region" description="OmpR/PhoB-type" evidence="9">
    <location>
        <begin position="126"/>
        <end position="222"/>
    </location>
</feature>
<comment type="caution">
    <text evidence="12">The sequence shown here is derived from an EMBL/GenBank/DDBJ whole genome shotgun (WGS) entry which is preliminary data.</text>
</comment>
<evidence type="ECO:0000256" key="2">
    <source>
        <dbReference type="ARBA" id="ARBA00022553"/>
    </source>
</evidence>
<proteinExistence type="predicted"/>
<evidence type="ECO:0000256" key="9">
    <source>
        <dbReference type="PROSITE-ProRule" id="PRU01091"/>
    </source>
</evidence>
<dbReference type="PANTHER" id="PTHR48111">
    <property type="entry name" value="REGULATOR OF RPOS"/>
    <property type="match status" value="1"/>
</dbReference>
<accession>A0A9D0Z3Z1</accession>
<dbReference type="Gene3D" id="6.10.250.690">
    <property type="match status" value="1"/>
</dbReference>
<keyword evidence="5 9" id="KW-0238">DNA-binding</keyword>
<feature type="domain" description="Response regulatory" evidence="10">
    <location>
        <begin position="1"/>
        <end position="117"/>
    </location>
</feature>
<dbReference type="InterPro" id="IPR011006">
    <property type="entry name" value="CheY-like_superfamily"/>
</dbReference>
<dbReference type="GO" id="GO:0006355">
    <property type="term" value="P:regulation of DNA-templated transcription"/>
    <property type="evidence" value="ECO:0007669"/>
    <property type="project" value="InterPro"/>
</dbReference>
<comment type="function">
    <text evidence="7">May play the central regulatory role in sporulation. It may be an element of the effector pathway responsible for the activation of sporulation genes in response to nutritional stress. Spo0A may act in concert with spo0H (a sigma factor) to control the expression of some genes that are critical to the sporulation process.</text>
</comment>
<dbReference type="SUPFAM" id="SSF52172">
    <property type="entry name" value="CheY-like"/>
    <property type="match status" value="1"/>
</dbReference>
<dbReference type="Pfam" id="PF00486">
    <property type="entry name" value="Trans_reg_C"/>
    <property type="match status" value="1"/>
</dbReference>
<gene>
    <name evidence="12" type="ORF">IAB74_03270</name>
</gene>
<sequence length="226" mass="25742">MIWCVEDDPSIRDIEVYALESSGFPARGFKNGDDFWEALQTDQPDLVVLDVMLPGQDGVTLLGKMKSHKAFSQIPVIMATAKGGEFDKIQSLDLGADDYLVKPFGVMEMVSRVKAVLRRCRKQQEKHLLTLGELVLNQQAHTVSIGEERLPLTFKEYELLRLFLQNPGVAFTREQLLSSVWDADYLGETRTVDMHIRTLRQKLGDYGKRIETVRNVGYRWEAGHDQ</sequence>
<dbReference type="PROSITE" id="PS51755">
    <property type="entry name" value="OMPR_PHOB"/>
    <property type="match status" value="1"/>
</dbReference>
<keyword evidence="3" id="KW-0902">Two-component regulatory system</keyword>
<dbReference type="GO" id="GO:0005829">
    <property type="term" value="C:cytosol"/>
    <property type="evidence" value="ECO:0007669"/>
    <property type="project" value="TreeGrafter"/>
</dbReference>
<evidence type="ECO:0000256" key="8">
    <source>
        <dbReference type="PROSITE-ProRule" id="PRU00169"/>
    </source>
</evidence>
<dbReference type="SMART" id="SM00862">
    <property type="entry name" value="Trans_reg_C"/>
    <property type="match status" value="1"/>
</dbReference>
<dbReference type="PANTHER" id="PTHR48111:SF40">
    <property type="entry name" value="PHOSPHATE REGULON TRANSCRIPTIONAL REGULATORY PROTEIN PHOB"/>
    <property type="match status" value="1"/>
</dbReference>
<organism evidence="12 13">
    <name type="scientific">Candidatus Faecousia excrementigallinarum</name>
    <dbReference type="NCBI Taxonomy" id="2840806"/>
    <lineage>
        <taxon>Bacteria</taxon>
        <taxon>Bacillati</taxon>
        <taxon>Bacillota</taxon>
        <taxon>Clostridia</taxon>
        <taxon>Eubacteriales</taxon>
        <taxon>Oscillospiraceae</taxon>
        <taxon>Faecousia</taxon>
    </lineage>
</organism>
<evidence type="ECO:0000256" key="4">
    <source>
        <dbReference type="ARBA" id="ARBA00023015"/>
    </source>
</evidence>
<dbReference type="FunFam" id="1.10.10.10:FF:000018">
    <property type="entry name" value="DNA-binding response regulator ResD"/>
    <property type="match status" value="1"/>
</dbReference>
<dbReference type="CDD" id="cd00383">
    <property type="entry name" value="trans_reg_C"/>
    <property type="match status" value="1"/>
</dbReference>
<dbReference type="InterPro" id="IPR039420">
    <property type="entry name" value="WalR-like"/>
</dbReference>
<dbReference type="SMART" id="SM00448">
    <property type="entry name" value="REC"/>
    <property type="match status" value="1"/>
</dbReference>
<dbReference type="GO" id="GO:0032993">
    <property type="term" value="C:protein-DNA complex"/>
    <property type="evidence" value="ECO:0007669"/>
    <property type="project" value="TreeGrafter"/>
</dbReference>
<dbReference type="InterPro" id="IPR036388">
    <property type="entry name" value="WH-like_DNA-bd_sf"/>
</dbReference>
<evidence type="ECO:0000256" key="3">
    <source>
        <dbReference type="ARBA" id="ARBA00023012"/>
    </source>
</evidence>
<evidence type="ECO:0000313" key="13">
    <source>
        <dbReference type="Proteomes" id="UP000886796"/>
    </source>
</evidence>
<reference evidence="12" key="2">
    <citation type="journal article" date="2021" name="PeerJ">
        <title>Extensive microbial diversity within the chicken gut microbiome revealed by metagenomics and culture.</title>
        <authorList>
            <person name="Gilroy R."/>
            <person name="Ravi A."/>
            <person name="Getino M."/>
            <person name="Pursley I."/>
            <person name="Horton D.L."/>
            <person name="Alikhan N.F."/>
            <person name="Baker D."/>
            <person name="Gharbi K."/>
            <person name="Hall N."/>
            <person name="Watson M."/>
            <person name="Adriaenssens E.M."/>
            <person name="Foster-Nyarko E."/>
            <person name="Jarju S."/>
            <person name="Secka A."/>
            <person name="Antonio M."/>
            <person name="Oren A."/>
            <person name="Chaudhuri R.R."/>
            <person name="La Ragione R."/>
            <person name="Hildebrand F."/>
            <person name="Pallen M.J."/>
        </authorList>
    </citation>
    <scope>NUCLEOTIDE SEQUENCE</scope>
    <source>
        <strain evidence="12">13361</strain>
    </source>
</reference>
<evidence type="ECO:0000313" key="12">
    <source>
        <dbReference type="EMBL" id="HIQ67515.1"/>
    </source>
</evidence>